<comment type="cofactor">
    <cofactor evidence="1">
        <name>FAD</name>
        <dbReference type="ChEBI" id="CHEBI:57692"/>
    </cofactor>
</comment>
<evidence type="ECO:0000256" key="7">
    <source>
        <dbReference type="ARBA" id="ARBA00039751"/>
    </source>
</evidence>
<name>A0ABU3QCI9_9SPHN</name>
<evidence type="ECO:0000313" key="10">
    <source>
        <dbReference type="EMBL" id="MDT9601007.1"/>
    </source>
</evidence>
<accession>A0ABU3QCI9</accession>
<evidence type="ECO:0000256" key="6">
    <source>
        <dbReference type="ARBA" id="ARBA00039101"/>
    </source>
</evidence>
<dbReference type="SUPFAM" id="SSF51971">
    <property type="entry name" value="Nucleotide-binding domain"/>
    <property type="match status" value="1"/>
</dbReference>
<dbReference type="Pfam" id="PF01266">
    <property type="entry name" value="DAO"/>
    <property type="match status" value="2"/>
</dbReference>
<feature type="domain" description="FAD dependent oxidoreductase" evidence="9">
    <location>
        <begin position="49"/>
        <end position="108"/>
    </location>
</feature>
<comment type="catalytic activity">
    <reaction evidence="8">
        <text>a D-alpha-amino acid + O2 + H2O = a 2-oxocarboxylate + H2O2 + NH4(+)</text>
        <dbReference type="Rhea" id="RHEA:21816"/>
        <dbReference type="ChEBI" id="CHEBI:15377"/>
        <dbReference type="ChEBI" id="CHEBI:15379"/>
        <dbReference type="ChEBI" id="CHEBI:16240"/>
        <dbReference type="ChEBI" id="CHEBI:28938"/>
        <dbReference type="ChEBI" id="CHEBI:35179"/>
        <dbReference type="ChEBI" id="CHEBI:59871"/>
        <dbReference type="EC" id="1.4.3.3"/>
    </reaction>
    <physiologicalReaction direction="left-to-right" evidence="8">
        <dbReference type="Rhea" id="RHEA:21817"/>
    </physiologicalReaction>
</comment>
<feature type="domain" description="FAD dependent oxidoreductase" evidence="9">
    <location>
        <begin position="117"/>
        <end position="371"/>
    </location>
</feature>
<evidence type="ECO:0000256" key="3">
    <source>
        <dbReference type="ARBA" id="ARBA00022630"/>
    </source>
</evidence>
<keyword evidence="11" id="KW-1185">Reference proteome</keyword>
<evidence type="ECO:0000259" key="9">
    <source>
        <dbReference type="Pfam" id="PF01266"/>
    </source>
</evidence>
<dbReference type="EC" id="1.4.3.3" evidence="6"/>
<organism evidence="10 11">
    <name type="scientific">Sphingosinicella rhizophila</name>
    <dbReference type="NCBI Taxonomy" id="3050082"/>
    <lineage>
        <taxon>Bacteria</taxon>
        <taxon>Pseudomonadati</taxon>
        <taxon>Pseudomonadota</taxon>
        <taxon>Alphaproteobacteria</taxon>
        <taxon>Sphingomonadales</taxon>
        <taxon>Sphingosinicellaceae</taxon>
        <taxon>Sphingosinicella</taxon>
    </lineage>
</organism>
<dbReference type="PANTHER" id="PTHR11530:SF11">
    <property type="entry name" value="D-ASPARTATE OXIDASE"/>
    <property type="match status" value="1"/>
</dbReference>
<evidence type="ECO:0000256" key="1">
    <source>
        <dbReference type="ARBA" id="ARBA00001974"/>
    </source>
</evidence>
<dbReference type="InterPro" id="IPR023209">
    <property type="entry name" value="DAO"/>
</dbReference>
<gene>
    <name evidence="10" type="ORF">RQX22_18795</name>
</gene>
<dbReference type="PROSITE" id="PS51318">
    <property type="entry name" value="TAT"/>
    <property type="match status" value="1"/>
</dbReference>
<dbReference type="EMBL" id="JAVUPU010000015">
    <property type="protein sequence ID" value="MDT9601007.1"/>
    <property type="molecule type" value="Genomic_DNA"/>
</dbReference>
<sequence length="381" mass="41034">MSGVGSALPDRRHVIRSAMLAAGGMAFSGCTTGGARPQRPGLATACLHPVKVSADRIIRTEAGLRPYRASGFVVRAEPVGAARVIHNYGHGGAGISLSWGSSKLATELGLPGHSGAVAVIGAGVMGLTTARLVQEAGFPVTVYAASLPPGTTSNIAGGQWLPAGHYREHAVTPEWQRQYRAAADYSWRRFQIMVGDDYGIRWLPTYTEADAPRPPLLPTFPPINRLLTTEEHPFPLESVVRFDTMYIEAGRFLRRLMQDIRIGGGSIQVRSFASPAEIAALPEKLVFNCTGLGARQLFGDEGMHPVRGQLAILLPQPEVDYAFMGDAGYMFPRADGIILGGTYEHGQWSPETDPRTIDGIIASHRHLFEAFRCSGRPDLPA</sequence>
<evidence type="ECO:0000313" key="11">
    <source>
        <dbReference type="Proteomes" id="UP001259572"/>
    </source>
</evidence>
<evidence type="ECO:0000256" key="5">
    <source>
        <dbReference type="ARBA" id="ARBA00023002"/>
    </source>
</evidence>
<protein>
    <recommendedName>
        <fullName evidence="7">D-amino-acid oxidase</fullName>
        <ecNumber evidence="6">1.4.3.3</ecNumber>
    </recommendedName>
</protein>
<dbReference type="RefSeq" id="WP_315728663.1">
    <property type="nucleotide sequence ID" value="NZ_JAVUPU010000015.1"/>
</dbReference>
<dbReference type="Gene3D" id="3.30.9.10">
    <property type="entry name" value="D-Amino Acid Oxidase, subunit A, domain 2"/>
    <property type="match status" value="1"/>
</dbReference>
<dbReference type="InterPro" id="IPR006311">
    <property type="entry name" value="TAT_signal"/>
</dbReference>
<reference evidence="10 11" key="1">
    <citation type="submission" date="2023-05" db="EMBL/GenBank/DDBJ databases">
        <authorList>
            <person name="Guo Y."/>
        </authorList>
    </citation>
    <scope>NUCLEOTIDE SEQUENCE [LARGE SCALE GENOMIC DNA]</scope>
    <source>
        <strain evidence="10 11">GR2756</strain>
    </source>
</reference>
<keyword evidence="5 10" id="KW-0560">Oxidoreductase</keyword>
<dbReference type="InterPro" id="IPR006076">
    <property type="entry name" value="FAD-dep_OxRdtase"/>
</dbReference>
<dbReference type="GO" id="GO:0016491">
    <property type="term" value="F:oxidoreductase activity"/>
    <property type="evidence" value="ECO:0007669"/>
    <property type="project" value="UniProtKB-KW"/>
</dbReference>
<evidence type="ECO:0000256" key="8">
    <source>
        <dbReference type="ARBA" id="ARBA00049547"/>
    </source>
</evidence>
<evidence type="ECO:0000256" key="2">
    <source>
        <dbReference type="ARBA" id="ARBA00006730"/>
    </source>
</evidence>
<dbReference type="Gene3D" id="3.40.50.720">
    <property type="entry name" value="NAD(P)-binding Rossmann-like Domain"/>
    <property type="match status" value="2"/>
</dbReference>
<comment type="similarity">
    <text evidence="2">Belongs to the DAMOX/DASOX family.</text>
</comment>
<dbReference type="Proteomes" id="UP001259572">
    <property type="component" value="Unassembled WGS sequence"/>
</dbReference>
<keyword evidence="4" id="KW-0274">FAD</keyword>
<dbReference type="PANTHER" id="PTHR11530">
    <property type="entry name" value="D-AMINO ACID OXIDASE"/>
    <property type="match status" value="1"/>
</dbReference>
<evidence type="ECO:0000256" key="4">
    <source>
        <dbReference type="ARBA" id="ARBA00022827"/>
    </source>
</evidence>
<keyword evidence="3" id="KW-0285">Flavoprotein</keyword>
<comment type="caution">
    <text evidence="10">The sequence shown here is derived from an EMBL/GenBank/DDBJ whole genome shotgun (WGS) entry which is preliminary data.</text>
</comment>
<proteinExistence type="inferred from homology"/>